<organism evidence="8 9">
    <name type="scientific">Capronia coronata CBS 617.96</name>
    <dbReference type="NCBI Taxonomy" id="1182541"/>
    <lineage>
        <taxon>Eukaryota</taxon>
        <taxon>Fungi</taxon>
        <taxon>Dikarya</taxon>
        <taxon>Ascomycota</taxon>
        <taxon>Pezizomycotina</taxon>
        <taxon>Eurotiomycetes</taxon>
        <taxon>Chaetothyriomycetidae</taxon>
        <taxon>Chaetothyriales</taxon>
        <taxon>Herpotrichiellaceae</taxon>
        <taxon>Capronia</taxon>
    </lineage>
</organism>
<dbReference type="OrthoDB" id="67716at2759"/>
<dbReference type="GO" id="GO:0005643">
    <property type="term" value="C:nuclear pore"/>
    <property type="evidence" value="ECO:0007669"/>
    <property type="project" value="TreeGrafter"/>
</dbReference>
<dbReference type="InterPro" id="IPR059141">
    <property type="entry name" value="Beta-prop_Nup120_160"/>
</dbReference>
<keyword evidence="3" id="KW-0539">Nucleus</keyword>
<protein>
    <submittedName>
        <fullName evidence="8">Uncharacterized protein</fullName>
    </submittedName>
</protein>
<evidence type="ECO:0000259" key="5">
    <source>
        <dbReference type="Pfam" id="PF11715"/>
    </source>
</evidence>
<dbReference type="RefSeq" id="XP_007727273.1">
    <property type="nucleotide sequence ID" value="XM_007729083.1"/>
</dbReference>
<dbReference type="EMBL" id="AMWN01000007">
    <property type="protein sequence ID" value="EXJ82152.1"/>
    <property type="molecule type" value="Genomic_DNA"/>
</dbReference>
<feature type="region of interest" description="Disordered" evidence="4">
    <location>
        <begin position="1220"/>
        <end position="1249"/>
    </location>
</feature>
<evidence type="ECO:0000259" key="7">
    <source>
        <dbReference type="Pfam" id="PF23300"/>
    </source>
</evidence>
<dbReference type="Pfam" id="PF11715">
    <property type="entry name" value="Beta-prop_Nup120_160"/>
    <property type="match status" value="1"/>
</dbReference>
<dbReference type="InterPro" id="IPR021717">
    <property type="entry name" value="Nucleoporin_Nup160"/>
</dbReference>
<dbReference type="HOGENOM" id="CLU_003258_0_0_1"/>
<accession>W9XNM3</accession>
<evidence type="ECO:0000256" key="2">
    <source>
        <dbReference type="ARBA" id="ARBA00022448"/>
    </source>
</evidence>
<comment type="subcellular location">
    <subcellularLocation>
        <location evidence="1">Nucleus</location>
    </subcellularLocation>
</comment>
<sequence length="1249" mass="140035">MLSLYTETAFKAEPATTTSAVDFKIPRVDGSYNRAIPSSSSATSISATFRNEDTFTANILSCQSSIYFRQCKSYPRTFYWSVVHNGRILQVQCADYARSEIDVKEAYYTLRFEFQDRILPRGVCFADLETVDELHAFVCTDKNEIFNLQLPTASFRDPESLIHESINRWCKPVEDSSLRIDKIHQLSVNSPLEAFLSFTSGKLQRLTRRSTNGAWKQDNYNEKSWPVSLRDIVSRRGFHTIEYGHHHFDARTAQSMVASPDGKLLFTVCLNHTLRVWNLLEGGLVATKDLLDVQRDPNDRTHLNPVEDAHIQVFKVPSERYPSLITYTPHDGGQFKIWDVRGGPTVSTVIEDKYPGLKLSAPDPDPSGNTVWSMVGFKLDPGSDLKPARIWVLWRNHNYHQLYNCLLEFGDLESSWASNWVKCNPTAASKNIAPDFVKADGVDPASKWLEFFFSPGRYTVATLETSLAMFAEATAVKLSPAQKGATLRQRLCAVVAASVALRKYEESEFDYDRFGADTDFHWRNLYRIAENVNESRNAPLALAYDAFNEMVWITMADKFCAIRECSKIELLQQNRMEDVQDLESVAARTWTHRKVSADDGESFSDMAALMTAAKRFRGSFSAELLRDLNLALDEDFSVDAEYVTPNRILGIYNSIGFQDAISDDVFDQLQQDLATIGGLSSLNNELFLAILELLSTRAKRPKSSMRNTLFGHVLLSAGVLDIMVAQRDLLVDLLALAVFAEGELGSEEARTTVFNASELFHDIVPLLKLCERNIWLASHSRLVPLEIMGSDGRPNAARRPSTSVVENRRWVTILEDALSKAVRPQPAVERPLMYVITDQLSEIDDWVSGKDTIALEDGAVYLECDLLAQREFDLATEFLRFQPSTAWSNYVKGRLAIAKGEYDMASNCFRKASYGLACGKAVGDLVALSAGLLSMIEAESFNSGLPSYLHHITTLFESANAYSQVAYFAHLTLEALQTGQKEPSAGFRADVLSRLFHAELKLSRFRRAYDALVQLPDAALQRSCVSALASTLLDSERSITGAKGTVQTLTSFPWTMHPHLARHLDQYLVSLVGTKGTLGGVKTTHWPAGDTEFDYLSIMYAIRLAQKDYRGALAVLYDRLRVTRRLARARHDPQATSLRQALLALINVMACLTPEEAYILAEAEEKTGPLQSARDAADNGASISDKRRRIIITLEDLRKEYQHILDKCSRIERGDFDFEVDGESDDDAELPANQSRLNMSSHVGDAMEF</sequence>
<evidence type="ECO:0000256" key="3">
    <source>
        <dbReference type="ARBA" id="ARBA00023242"/>
    </source>
</evidence>
<keyword evidence="9" id="KW-1185">Reference proteome</keyword>
<reference evidence="8 9" key="1">
    <citation type="submission" date="2013-03" db="EMBL/GenBank/DDBJ databases">
        <title>The Genome Sequence of Capronia coronata CBS 617.96.</title>
        <authorList>
            <consortium name="The Broad Institute Genomics Platform"/>
            <person name="Cuomo C."/>
            <person name="de Hoog S."/>
            <person name="Gorbushina A."/>
            <person name="Walker B."/>
            <person name="Young S.K."/>
            <person name="Zeng Q."/>
            <person name="Gargeya S."/>
            <person name="Fitzgerald M."/>
            <person name="Haas B."/>
            <person name="Abouelleil A."/>
            <person name="Allen A.W."/>
            <person name="Alvarado L."/>
            <person name="Arachchi H.M."/>
            <person name="Berlin A.M."/>
            <person name="Chapman S.B."/>
            <person name="Gainer-Dewar J."/>
            <person name="Goldberg J."/>
            <person name="Griggs A."/>
            <person name="Gujja S."/>
            <person name="Hansen M."/>
            <person name="Howarth C."/>
            <person name="Imamovic A."/>
            <person name="Ireland A."/>
            <person name="Larimer J."/>
            <person name="McCowan C."/>
            <person name="Murphy C."/>
            <person name="Pearson M."/>
            <person name="Poon T.W."/>
            <person name="Priest M."/>
            <person name="Roberts A."/>
            <person name="Saif S."/>
            <person name="Shea T."/>
            <person name="Sisk P."/>
            <person name="Sykes S."/>
            <person name="Wortman J."/>
            <person name="Nusbaum C."/>
            <person name="Birren B."/>
        </authorList>
    </citation>
    <scope>NUCLEOTIDE SEQUENCE [LARGE SCALE GENOMIC DNA]</scope>
    <source>
        <strain evidence="8 9">CBS 617.96</strain>
    </source>
</reference>
<evidence type="ECO:0000313" key="9">
    <source>
        <dbReference type="Proteomes" id="UP000019484"/>
    </source>
</evidence>
<feature type="domain" description="Nucleoporin Nup120 helical" evidence="6">
    <location>
        <begin position="632"/>
        <end position="762"/>
    </location>
</feature>
<dbReference type="SUPFAM" id="SSF50998">
    <property type="entry name" value="Quinoprotein alcohol dehydrogenase-like"/>
    <property type="match status" value="1"/>
</dbReference>
<evidence type="ECO:0000313" key="8">
    <source>
        <dbReference type="EMBL" id="EXJ82152.1"/>
    </source>
</evidence>
<evidence type="ECO:0000259" key="6">
    <source>
        <dbReference type="Pfam" id="PF21486"/>
    </source>
</evidence>
<dbReference type="Gene3D" id="2.130.10.10">
    <property type="entry name" value="YVTN repeat-like/Quinoprotein amine dehydrogenase"/>
    <property type="match status" value="1"/>
</dbReference>
<dbReference type="PANTHER" id="PTHR21286">
    <property type="entry name" value="NUCLEAR PORE COMPLEX PROTEIN NUP160"/>
    <property type="match status" value="1"/>
</dbReference>
<feature type="compositionally biased region" description="Acidic residues" evidence="4">
    <location>
        <begin position="1220"/>
        <end position="1229"/>
    </location>
</feature>
<evidence type="ECO:0000256" key="4">
    <source>
        <dbReference type="SAM" id="MobiDB-lite"/>
    </source>
</evidence>
<name>W9XNM3_9EURO</name>
<dbReference type="Proteomes" id="UP000019484">
    <property type="component" value="Unassembled WGS sequence"/>
</dbReference>
<dbReference type="GO" id="GO:0017056">
    <property type="term" value="F:structural constituent of nuclear pore"/>
    <property type="evidence" value="ECO:0007669"/>
    <property type="project" value="TreeGrafter"/>
</dbReference>
<dbReference type="InterPro" id="IPR011047">
    <property type="entry name" value="Quinoprotein_ADH-like_sf"/>
</dbReference>
<dbReference type="InterPro" id="IPR048884">
    <property type="entry name" value="Nup120_helical"/>
</dbReference>
<feature type="domain" description="Nucleoporin nup120-like HEAT repeat" evidence="7">
    <location>
        <begin position="862"/>
        <end position="1033"/>
    </location>
</feature>
<dbReference type="GeneID" id="19163072"/>
<dbReference type="InterPro" id="IPR015943">
    <property type="entry name" value="WD40/YVTN_repeat-like_dom_sf"/>
</dbReference>
<comment type="caution">
    <text evidence="8">The sequence shown here is derived from an EMBL/GenBank/DDBJ whole genome shotgun (WGS) entry which is preliminary data.</text>
</comment>
<dbReference type="Pfam" id="PF23300">
    <property type="entry name" value="HEAT_Nup120"/>
    <property type="match status" value="1"/>
</dbReference>
<feature type="compositionally biased region" description="Polar residues" evidence="4">
    <location>
        <begin position="1232"/>
        <end position="1241"/>
    </location>
</feature>
<feature type="domain" description="Nucleoporin Nup120/160 beta-propeller" evidence="5">
    <location>
        <begin position="76"/>
        <end position="569"/>
    </location>
</feature>
<dbReference type="Pfam" id="PF21486">
    <property type="entry name" value="NUP120_helical"/>
    <property type="match status" value="1"/>
</dbReference>
<dbReference type="eggNOG" id="ENOG502QQWQ">
    <property type="taxonomic scope" value="Eukaryota"/>
</dbReference>
<keyword evidence="2" id="KW-0813">Transport</keyword>
<evidence type="ECO:0000256" key="1">
    <source>
        <dbReference type="ARBA" id="ARBA00004123"/>
    </source>
</evidence>
<dbReference type="AlphaFoldDB" id="W9XNM3"/>
<dbReference type="InterPro" id="IPR056548">
    <property type="entry name" value="HEAT_Nup120"/>
</dbReference>
<gene>
    <name evidence="8" type="ORF">A1O1_08221</name>
</gene>
<dbReference type="STRING" id="1182541.W9XNM3"/>
<proteinExistence type="predicted"/>
<dbReference type="PANTHER" id="PTHR21286:SF0">
    <property type="entry name" value="NUCLEAR PORE COMPLEX PROTEIN NUP160"/>
    <property type="match status" value="1"/>
</dbReference>